<keyword evidence="3" id="KW-1185">Reference proteome</keyword>
<protein>
    <recommendedName>
        <fullName evidence="1">Signal transduction histidine kinase internal region domain-containing protein</fullName>
    </recommendedName>
</protein>
<dbReference type="Proteomes" id="UP001501758">
    <property type="component" value="Unassembled WGS sequence"/>
</dbReference>
<evidence type="ECO:0000313" key="3">
    <source>
        <dbReference type="Proteomes" id="UP001501758"/>
    </source>
</evidence>
<dbReference type="Pfam" id="PF06580">
    <property type="entry name" value="His_kinase"/>
    <property type="match status" value="1"/>
</dbReference>
<dbReference type="InterPro" id="IPR050640">
    <property type="entry name" value="Bact_2-comp_sensor_kinase"/>
</dbReference>
<dbReference type="PANTHER" id="PTHR34220">
    <property type="entry name" value="SENSOR HISTIDINE KINASE YPDA"/>
    <property type="match status" value="1"/>
</dbReference>
<dbReference type="PANTHER" id="PTHR34220:SF7">
    <property type="entry name" value="SENSOR HISTIDINE KINASE YPDA"/>
    <property type="match status" value="1"/>
</dbReference>
<gene>
    <name evidence="2" type="ORF">GCM10009430_24150</name>
</gene>
<accession>A0ABN1IVJ7</accession>
<dbReference type="Gene3D" id="3.30.565.10">
    <property type="entry name" value="Histidine kinase-like ATPase, C-terminal domain"/>
    <property type="match status" value="1"/>
</dbReference>
<comment type="caution">
    <text evidence="2">The sequence shown here is derived from an EMBL/GenBank/DDBJ whole genome shotgun (WGS) entry which is preliminary data.</text>
</comment>
<dbReference type="EMBL" id="BAAAGE010000002">
    <property type="protein sequence ID" value="GAA0722091.1"/>
    <property type="molecule type" value="Genomic_DNA"/>
</dbReference>
<feature type="domain" description="Signal transduction histidine kinase internal region" evidence="1">
    <location>
        <begin position="41"/>
        <end position="116"/>
    </location>
</feature>
<dbReference type="SUPFAM" id="SSF55874">
    <property type="entry name" value="ATPase domain of HSP90 chaperone/DNA topoisomerase II/histidine kinase"/>
    <property type="match status" value="1"/>
</dbReference>
<name>A0ABN1IVJ7_9FLAO</name>
<sequence>MGNFFDINRAAIIPLIFVFVRFYHKEQKRTLTLEREQFKSELTQLRNQIHPHFLFNTLNNLYSLIIKKSDAAEDALIRLSGLMRYMLYEANVPKVTLSKEIEYLRNYIDLEKLRLNSTNTIHFTSSMNKDNEIAPFILMPFVENAFKHGISNDKKSSIEISIKADNEILMMDVYNTKKINANKDNGVKTGVGMINVKKRLELLYRDNYELLKEETDTYYKVILKLNLI</sequence>
<evidence type="ECO:0000313" key="2">
    <source>
        <dbReference type="EMBL" id="GAA0722091.1"/>
    </source>
</evidence>
<dbReference type="InterPro" id="IPR036890">
    <property type="entry name" value="HATPase_C_sf"/>
</dbReference>
<evidence type="ECO:0000259" key="1">
    <source>
        <dbReference type="Pfam" id="PF06580"/>
    </source>
</evidence>
<dbReference type="InterPro" id="IPR010559">
    <property type="entry name" value="Sig_transdc_His_kin_internal"/>
</dbReference>
<reference evidence="2 3" key="1">
    <citation type="journal article" date="2019" name="Int. J. Syst. Evol. Microbiol.">
        <title>The Global Catalogue of Microorganisms (GCM) 10K type strain sequencing project: providing services to taxonomists for standard genome sequencing and annotation.</title>
        <authorList>
            <consortium name="The Broad Institute Genomics Platform"/>
            <consortium name="The Broad Institute Genome Sequencing Center for Infectious Disease"/>
            <person name="Wu L."/>
            <person name="Ma J."/>
        </authorList>
    </citation>
    <scope>NUCLEOTIDE SEQUENCE [LARGE SCALE GENOMIC DNA]</scope>
    <source>
        <strain evidence="2 3">JCM 15974</strain>
    </source>
</reference>
<organism evidence="2 3">
    <name type="scientific">Aquimarina litoralis</name>
    <dbReference type="NCBI Taxonomy" id="584605"/>
    <lineage>
        <taxon>Bacteria</taxon>
        <taxon>Pseudomonadati</taxon>
        <taxon>Bacteroidota</taxon>
        <taxon>Flavobacteriia</taxon>
        <taxon>Flavobacteriales</taxon>
        <taxon>Flavobacteriaceae</taxon>
        <taxon>Aquimarina</taxon>
    </lineage>
</organism>
<proteinExistence type="predicted"/>